<dbReference type="InterPro" id="IPR010617">
    <property type="entry name" value="TMEM175-like"/>
</dbReference>
<feature type="transmembrane region" description="Helical" evidence="13">
    <location>
        <begin position="99"/>
        <end position="119"/>
    </location>
</feature>
<dbReference type="Pfam" id="PF06736">
    <property type="entry name" value="TMEM175"/>
    <property type="match status" value="1"/>
</dbReference>
<evidence type="ECO:0000256" key="1">
    <source>
        <dbReference type="ARBA" id="ARBA00004141"/>
    </source>
</evidence>
<keyword evidence="11" id="KW-0407">Ion channel</keyword>
<keyword evidence="7" id="KW-0630">Potassium</keyword>
<dbReference type="PANTHER" id="PTHR31462">
    <property type="entry name" value="ENDOSOMAL/LYSOSOMAL POTASSIUM CHANNEL TMEM175"/>
    <property type="match status" value="1"/>
</dbReference>
<evidence type="ECO:0000256" key="3">
    <source>
        <dbReference type="ARBA" id="ARBA00022448"/>
    </source>
</evidence>
<organism evidence="14">
    <name type="scientific">freshwater metagenome</name>
    <dbReference type="NCBI Taxonomy" id="449393"/>
    <lineage>
        <taxon>unclassified sequences</taxon>
        <taxon>metagenomes</taxon>
        <taxon>ecological metagenomes</taxon>
    </lineage>
</organism>
<keyword evidence="10 13" id="KW-0472">Membrane</keyword>
<keyword evidence="9" id="KW-0406">Ion transport</keyword>
<evidence type="ECO:0000256" key="5">
    <source>
        <dbReference type="ARBA" id="ARBA00022692"/>
    </source>
</evidence>
<proteinExistence type="inferred from homology"/>
<feature type="transmembrane region" description="Helical" evidence="13">
    <location>
        <begin position="34"/>
        <end position="58"/>
    </location>
</feature>
<comment type="subcellular location">
    <subcellularLocation>
        <location evidence="1">Membrane</location>
        <topology evidence="1">Multi-pass membrane protein</topology>
    </subcellularLocation>
</comment>
<evidence type="ECO:0000256" key="9">
    <source>
        <dbReference type="ARBA" id="ARBA00023065"/>
    </source>
</evidence>
<protein>
    <submittedName>
        <fullName evidence="14">Unannotated protein</fullName>
    </submittedName>
</protein>
<gene>
    <name evidence="14" type="ORF">UFOPK3522_00166</name>
</gene>
<dbReference type="AlphaFoldDB" id="A0A6J5Z2U7"/>
<evidence type="ECO:0000256" key="7">
    <source>
        <dbReference type="ARBA" id="ARBA00022958"/>
    </source>
</evidence>
<dbReference type="PANTHER" id="PTHR31462:SF5">
    <property type="entry name" value="ENDOSOMAL_LYSOSOMAL PROTON CHANNEL TMEM175"/>
    <property type="match status" value="1"/>
</dbReference>
<dbReference type="GO" id="GO:0015252">
    <property type="term" value="F:proton channel activity"/>
    <property type="evidence" value="ECO:0007669"/>
    <property type="project" value="InterPro"/>
</dbReference>
<evidence type="ECO:0000256" key="4">
    <source>
        <dbReference type="ARBA" id="ARBA00022538"/>
    </source>
</evidence>
<keyword evidence="5 13" id="KW-0812">Transmembrane</keyword>
<evidence type="ECO:0000313" key="14">
    <source>
        <dbReference type="EMBL" id="CAB4335658.1"/>
    </source>
</evidence>
<evidence type="ECO:0000256" key="10">
    <source>
        <dbReference type="ARBA" id="ARBA00023136"/>
    </source>
</evidence>
<keyword evidence="8 13" id="KW-1133">Transmembrane helix</keyword>
<feature type="transmembrane region" description="Helical" evidence="13">
    <location>
        <begin position="148"/>
        <end position="178"/>
    </location>
</feature>
<evidence type="ECO:0000256" key="8">
    <source>
        <dbReference type="ARBA" id="ARBA00022989"/>
    </source>
</evidence>
<dbReference type="GO" id="GO:0016020">
    <property type="term" value="C:membrane"/>
    <property type="evidence" value="ECO:0007669"/>
    <property type="project" value="UniProtKB-SubCell"/>
</dbReference>
<keyword evidence="3" id="KW-0813">Transport</keyword>
<dbReference type="EMBL" id="CAESAO010000007">
    <property type="protein sequence ID" value="CAB4335658.1"/>
    <property type="molecule type" value="Genomic_DNA"/>
</dbReference>
<name>A0A6J5Z2U7_9ZZZZ</name>
<evidence type="ECO:0000256" key="12">
    <source>
        <dbReference type="ARBA" id="ARBA00034430"/>
    </source>
</evidence>
<dbReference type="GO" id="GO:0005267">
    <property type="term" value="F:potassium channel activity"/>
    <property type="evidence" value="ECO:0007669"/>
    <property type="project" value="UniProtKB-KW"/>
</dbReference>
<evidence type="ECO:0000256" key="6">
    <source>
        <dbReference type="ARBA" id="ARBA00022826"/>
    </source>
</evidence>
<sequence length="196" mass="21504">MIAIAITVIVLGIAVPLAGGDGLLEKLVDLWPSYLAYVISFLTIGGFWFAHHTIFFCLRAINPSVMRVNLLLLMAIAFLPFPTAVMAQDLTQTGPGGEVAVVFYGLSLLLCRLLLTWLWNVCTKDHLIRPEIDRDDLTRLTRRLNPGVLLYVVAIVVGVFVPDVGPWLYLAIAIYTVATTRSVDFDESDGELVAAS</sequence>
<evidence type="ECO:0000256" key="11">
    <source>
        <dbReference type="ARBA" id="ARBA00023303"/>
    </source>
</evidence>
<reference evidence="14" key="1">
    <citation type="submission" date="2020-05" db="EMBL/GenBank/DDBJ databases">
        <authorList>
            <person name="Chiriac C."/>
            <person name="Salcher M."/>
            <person name="Ghai R."/>
            <person name="Kavagutti S V."/>
        </authorList>
    </citation>
    <scope>NUCLEOTIDE SEQUENCE</scope>
</reference>
<evidence type="ECO:0000256" key="13">
    <source>
        <dbReference type="SAM" id="Phobius"/>
    </source>
</evidence>
<accession>A0A6J5Z2U7</accession>
<keyword evidence="4" id="KW-0633">Potassium transport</keyword>
<feature type="transmembrane region" description="Helical" evidence="13">
    <location>
        <begin position="70"/>
        <end position="87"/>
    </location>
</feature>
<comment type="catalytic activity">
    <reaction evidence="12">
        <text>K(+)(in) = K(+)(out)</text>
        <dbReference type="Rhea" id="RHEA:29463"/>
        <dbReference type="ChEBI" id="CHEBI:29103"/>
    </reaction>
</comment>
<comment type="similarity">
    <text evidence="2">Belongs to the TMEM175 family.</text>
</comment>
<keyword evidence="6" id="KW-0631">Potassium channel</keyword>
<evidence type="ECO:0000256" key="2">
    <source>
        <dbReference type="ARBA" id="ARBA00006920"/>
    </source>
</evidence>